<reference evidence="2" key="1">
    <citation type="submission" date="2014-11" db="EMBL/GenBank/DDBJ databases">
        <authorList>
            <person name="Malar M.C."/>
            <person name="Sen D."/>
            <person name="Tripathy S."/>
        </authorList>
    </citation>
    <scope>NUCLEOTIDE SEQUENCE</scope>
    <source>
        <strain evidence="2">BDU141951</strain>
    </source>
</reference>
<proteinExistence type="predicted"/>
<accession>A0A8T6QT04</accession>
<evidence type="ECO:0008006" key="3">
    <source>
        <dbReference type="Google" id="ProtNLM"/>
    </source>
</evidence>
<evidence type="ECO:0000256" key="1">
    <source>
        <dbReference type="SAM" id="Phobius"/>
    </source>
</evidence>
<reference evidence="2" key="3">
    <citation type="submission" date="2020-02" db="EMBL/GenBank/DDBJ databases">
        <authorList>
            <person name="Sarangi A.N."/>
            <person name="Ghosh S."/>
            <person name="Mukherjee M."/>
            <person name="Tripathy S."/>
        </authorList>
    </citation>
    <scope>NUCLEOTIDE SEQUENCE</scope>
    <source>
        <strain evidence="2">BDU141951</strain>
    </source>
</reference>
<comment type="caution">
    <text evidence="2">The sequence shown here is derived from an EMBL/GenBank/DDBJ whole genome shotgun (WGS) entry which is preliminary data.</text>
</comment>
<protein>
    <recommendedName>
        <fullName evidence="3">Membrane-associated oxidoreductase</fullName>
    </recommendedName>
</protein>
<keyword evidence="1" id="KW-0472">Membrane</keyword>
<organism evidence="2">
    <name type="scientific">Lyngbya confervoides BDU141951</name>
    <dbReference type="NCBI Taxonomy" id="1574623"/>
    <lineage>
        <taxon>Bacteria</taxon>
        <taxon>Bacillati</taxon>
        <taxon>Cyanobacteriota</taxon>
        <taxon>Cyanophyceae</taxon>
        <taxon>Oscillatoriophycideae</taxon>
        <taxon>Oscillatoriales</taxon>
        <taxon>Microcoleaceae</taxon>
        <taxon>Lyngbya</taxon>
    </lineage>
</organism>
<keyword evidence="1" id="KW-1133">Transmembrane helix</keyword>
<feature type="transmembrane region" description="Helical" evidence="1">
    <location>
        <begin position="636"/>
        <end position="660"/>
    </location>
</feature>
<name>A0A8T6QT04_9CYAN</name>
<gene>
    <name evidence="2" type="ORF">QQ91_016595</name>
</gene>
<sequence length="664" mass="72519">MLDLSQRIRAVVMESRNLIELAESQFHVSEDERHFLATVSTYQDIAPRTSNKARTNASEESDNLAPSQKLSAQLLAWLCTDANAVTQIPHWGVRVTNAEIEGSLNLQYAEIKFPLIFRDCLFDEAIRLDCASLSQLDLSGSLLEGSQIVDLTGRVTTTSLAATDLQIEHHVLLMDGFEAKAEVRLTGAKIGGNLACFNGKFRHSNGYALIADKAEIRQDVFLIEDFEADGEVSLFGAKIGGQLDCSNGKFRSSSAYALIVQGAEIGQDVFLTDGFEADGKVSLSGIKTGGQLHCSGGKFRYSSGYALIAEGAEIGQGVFLTDGFEADGEVSLMGAKIGGQLACSGGKFRAPQGYALAAQGAEIGQDVFLMDGFEADGEVSLVGAKIGNRLDCRASKFHNPNGLALNIQAAQIGESIILIDGFDAVGTVNYVFATARVLNDSEENWPETLYLNGFTYERLAPFAPVQAKKRLKWLRLQTFSPQPYAQLAAVLKASGHDEAATKVLIGQQDDRIKYAELHPFRRFLNRVLGVFIAHGYQSYRALYWAMGFIGVGTLLFQWGYSHPSQLITPSDVGNTSTAPTQVSPDYPAFNALIYSTDVFLPIVDLHQQSYWIPNANRGAEVSLLMLKCKQGALLRWYFWAHIICGWILTSLWVAGFTGLVRKLE</sequence>
<reference evidence="2" key="2">
    <citation type="journal article" date="2015" name="Genome Announc.">
        <title>Draft Genome Sequence of Filamentous Marine Cyanobacterium Lyngbya confervoides Strain BDU141951.</title>
        <authorList>
            <person name="Chandrababunaidu M.M."/>
            <person name="Sen D."/>
            <person name="Tripathy S."/>
        </authorList>
    </citation>
    <scope>NUCLEOTIDE SEQUENCE</scope>
    <source>
        <strain evidence="2">BDU141951</strain>
    </source>
</reference>
<dbReference type="EMBL" id="JTHE02000003">
    <property type="protein sequence ID" value="NEV68730.1"/>
    <property type="molecule type" value="Genomic_DNA"/>
</dbReference>
<keyword evidence="1" id="KW-0812">Transmembrane</keyword>
<evidence type="ECO:0000313" key="2">
    <source>
        <dbReference type="EMBL" id="NEV68730.1"/>
    </source>
</evidence>
<dbReference type="AlphaFoldDB" id="A0A8T6QT04"/>